<dbReference type="GO" id="GO:1990281">
    <property type="term" value="C:efflux pump complex"/>
    <property type="evidence" value="ECO:0007669"/>
    <property type="project" value="TreeGrafter"/>
</dbReference>
<comment type="caution">
    <text evidence="1">The sequence shown here is derived from an EMBL/GenBank/DDBJ whole genome shotgun (WGS) entry which is preliminary data.</text>
</comment>
<reference evidence="1" key="1">
    <citation type="journal article" date="2014" name="Int. J. Syst. Evol. Microbiol.">
        <title>Complete genome sequence of Corynebacterium casei LMG S-19264T (=DSM 44701T), isolated from a smear-ripened cheese.</title>
        <authorList>
            <consortium name="US DOE Joint Genome Institute (JGI-PGF)"/>
            <person name="Walter F."/>
            <person name="Albersmeier A."/>
            <person name="Kalinowski J."/>
            <person name="Ruckert C."/>
        </authorList>
    </citation>
    <scope>NUCLEOTIDE SEQUENCE</scope>
    <source>
        <strain evidence="1">CGMCC 1.15763</strain>
    </source>
</reference>
<protein>
    <submittedName>
        <fullName evidence="1">MexH family multidrug efflux RND transporter periplasmic adaptor subunit</fullName>
    </submittedName>
</protein>
<dbReference type="SUPFAM" id="SSF111369">
    <property type="entry name" value="HlyD-like secretion proteins"/>
    <property type="match status" value="1"/>
</dbReference>
<name>A0A917MCQ4_9FLAO</name>
<keyword evidence="2" id="KW-1185">Reference proteome</keyword>
<organism evidence="1 2">
    <name type="scientific">Polaribacter pacificus</name>
    <dbReference type="NCBI Taxonomy" id="1775173"/>
    <lineage>
        <taxon>Bacteria</taxon>
        <taxon>Pseudomonadati</taxon>
        <taxon>Bacteroidota</taxon>
        <taxon>Flavobacteriia</taxon>
        <taxon>Flavobacteriales</taxon>
        <taxon>Flavobacteriaceae</taxon>
    </lineage>
</organism>
<dbReference type="AlphaFoldDB" id="A0A917MCQ4"/>
<sequence length="371" mass="41805">MRKIILSVLGILFILAAILISNQVIENKEVPKQSFNKIVKTVFVEEVLNKEIPIVINASGHLVAKNKIEIYSEVQGVFKGSDKTFKSGTHFREGEVMLRVNQEEFYASLQSQKSSFFNLITSVIPDLRLDYPNDYLKWQNYIQEFDFNKTTPELPKFSSDKEKYFISGKGIVTSYYNLKNLEVKLKKHQIKAPFSGVLTEALVSPGTLIRVGQKLGEFIDPTVFEMEVSINAAYASLLRVDSSVDLYSLDKTQKFSGKIVRINGKVDLTSQTTQVYVQVADKNLKEGMYLEADLVTKSESNVVELSRKLVVNNTAVYTVVNDSILTLKTIQPIFFNSESVVVRGLKDKEIIITQVPPGAYDGMIVKMNKTN</sequence>
<evidence type="ECO:0000313" key="1">
    <source>
        <dbReference type="EMBL" id="GGG93572.1"/>
    </source>
</evidence>
<proteinExistence type="predicted"/>
<reference evidence="1" key="2">
    <citation type="submission" date="2020-09" db="EMBL/GenBank/DDBJ databases">
        <authorList>
            <person name="Sun Q."/>
            <person name="Zhou Y."/>
        </authorList>
    </citation>
    <scope>NUCLEOTIDE SEQUENCE</scope>
    <source>
        <strain evidence="1">CGMCC 1.15763</strain>
    </source>
</reference>
<gene>
    <name evidence="1" type="ORF">GCM10011416_08420</name>
</gene>
<accession>A0A917MCQ4</accession>
<dbReference type="EMBL" id="BMJW01000001">
    <property type="protein sequence ID" value="GGG93572.1"/>
    <property type="molecule type" value="Genomic_DNA"/>
</dbReference>
<dbReference type="PANTHER" id="PTHR30469:SF15">
    <property type="entry name" value="HLYD FAMILY OF SECRETION PROTEINS"/>
    <property type="match status" value="1"/>
</dbReference>
<dbReference type="PANTHER" id="PTHR30469">
    <property type="entry name" value="MULTIDRUG RESISTANCE PROTEIN MDTA"/>
    <property type="match status" value="1"/>
</dbReference>
<evidence type="ECO:0000313" key="2">
    <source>
        <dbReference type="Proteomes" id="UP000633278"/>
    </source>
</evidence>
<dbReference type="Gene3D" id="2.40.30.170">
    <property type="match status" value="1"/>
</dbReference>
<dbReference type="Proteomes" id="UP000633278">
    <property type="component" value="Unassembled WGS sequence"/>
</dbReference>
<dbReference type="RefSeq" id="WP_188598018.1">
    <property type="nucleotide sequence ID" value="NZ_BMJW01000001.1"/>
</dbReference>
<dbReference type="GO" id="GO:0015562">
    <property type="term" value="F:efflux transmembrane transporter activity"/>
    <property type="evidence" value="ECO:0007669"/>
    <property type="project" value="TreeGrafter"/>
</dbReference>
<dbReference type="Gene3D" id="2.40.50.100">
    <property type="match status" value="1"/>
</dbReference>